<evidence type="ECO:0000313" key="4">
    <source>
        <dbReference type="EMBL" id="AUX09038.1"/>
    </source>
</evidence>
<evidence type="ECO:0000256" key="1">
    <source>
        <dbReference type="ARBA" id="ARBA00006484"/>
    </source>
</evidence>
<dbReference type="SUPFAM" id="SSF51735">
    <property type="entry name" value="NAD(P)-binding Rossmann-fold domains"/>
    <property type="match status" value="1"/>
</dbReference>
<organism evidence="4 5">
    <name type="scientific">Halalkaliarchaeum desulfuricum</name>
    <dbReference type="NCBI Taxonomy" id="2055893"/>
    <lineage>
        <taxon>Archaea</taxon>
        <taxon>Methanobacteriati</taxon>
        <taxon>Methanobacteriota</taxon>
        <taxon>Stenosarchaea group</taxon>
        <taxon>Halobacteria</taxon>
        <taxon>Halobacteriales</taxon>
        <taxon>Haloferacaceae</taxon>
        <taxon>Halalkaliarchaeum</taxon>
    </lineage>
</organism>
<dbReference type="GO" id="GO:0016491">
    <property type="term" value="F:oxidoreductase activity"/>
    <property type="evidence" value="ECO:0007669"/>
    <property type="project" value="UniProtKB-KW"/>
</dbReference>
<dbReference type="FunFam" id="3.40.50.720:FF:000084">
    <property type="entry name" value="Short-chain dehydrogenase reductase"/>
    <property type="match status" value="1"/>
</dbReference>
<dbReference type="PANTHER" id="PTHR44196">
    <property type="entry name" value="DEHYDROGENASE/REDUCTASE SDR FAMILY MEMBER 7B"/>
    <property type="match status" value="1"/>
</dbReference>
<reference evidence="5" key="1">
    <citation type="submission" date="2017-11" db="EMBL/GenBank/DDBJ databases">
        <title>Phenotypic and genomic properties of facultatively anaerobic sulfur-reducing natronoarchaea from hypersaline soda lakes.</title>
        <authorList>
            <person name="Sorokin D.Y."/>
            <person name="Kublanov I.V."/>
            <person name="Roman P."/>
            <person name="Sinninghe Damste J.S."/>
            <person name="Golyshin P.N."/>
            <person name="Rojo D."/>
            <person name="Ciordia S."/>
            <person name="Mena M.D.C."/>
            <person name="Ferrer M."/>
            <person name="Messina E."/>
            <person name="Smedile F."/>
            <person name="La Spada G."/>
            <person name="La Cono V."/>
            <person name="Yakimov M.M."/>
        </authorList>
    </citation>
    <scope>NUCLEOTIDE SEQUENCE [LARGE SCALE GENOMIC DNA]</scope>
    <source>
        <strain evidence="5">AArc-Sl</strain>
    </source>
</reference>
<dbReference type="KEGG" id="hdf:AArcSl_1407"/>
<evidence type="ECO:0000256" key="3">
    <source>
        <dbReference type="RuleBase" id="RU000363"/>
    </source>
</evidence>
<sequence length="265" mass="28477">MNDTFGITPITDGILSYRMTGEQPLEGTTAIVTGASAGIGEQTARVLAADGAAVVLAARRERRLEDLADELESAHDTTAVAVPTDVTEEREVESLVEETVETFGGVDVLVNNAGTARGSDVTDLETDEYRTMMETNVDGVFFATRAALPSLIERDGHLVFVGSFAGQYPRPFNPVYAATKWAVRGFALSVEASVGPEGVAVTVVNPSEVRTEFGSEEGEPFEERFEPGEVTEPEEVAEAIGFAVRQDGSTLSEIDVYRRDKLGFF</sequence>
<evidence type="ECO:0000256" key="2">
    <source>
        <dbReference type="ARBA" id="ARBA00023002"/>
    </source>
</evidence>
<comment type="similarity">
    <text evidence="1 3">Belongs to the short-chain dehydrogenases/reductases (SDR) family.</text>
</comment>
<dbReference type="PANTHER" id="PTHR44196:SF1">
    <property type="entry name" value="DEHYDROGENASE_REDUCTASE SDR FAMILY MEMBER 7B"/>
    <property type="match status" value="1"/>
</dbReference>
<name>A0A343TIW6_9EURY</name>
<dbReference type="EMBL" id="CP025066">
    <property type="protein sequence ID" value="AUX09038.1"/>
    <property type="molecule type" value="Genomic_DNA"/>
</dbReference>
<dbReference type="AlphaFoldDB" id="A0A343TIW6"/>
<keyword evidence="5" id="KW-1185">Reference proteome</keyword>
<dbReference type="Gene3D" id="3.40.50.720">
    <property type="entry name" value="NAD(P)-binding Rossmann-like Domain"/>
    <property type="match status" value="1"/>
</dbReference>
<gene>
    <name evidence="4" type="ORF">AArcSl_1407</name>
</gene>
<dbReference type="PIRSF" id="PIRSF000126">
    <property type="entry name" value="11-beta-HSD1"/>
    <property type="match status" value="1"/>
</dbReference>
<evidence type="ECO:0000313" key="5">
    <source>
        <dbReference type="Proteomes" id="UP000263012"/>
    </source>
</evidence>
<dbReference type="PRINTS" id="PR00081">
    <property type="entry name" value="GDHRDH"/>
</dbReference>
<protein>
    <submittedName>
        <fullName evidence="4">Short-chain alcohol dehydrogenase</fullName>
    </submittedName>
</protein>
<accession>A0A343TIW6</accession>
<dbReference type="CDD" id="cd05233">
    <property type="entry name" value="SDR_c"/>
    <property type="match status" value="1"/>
</dbReference>
<dbReference type="PRINTS" id="PR00080">
    <property type="entry name" value="SDRFAMILY"/>
</dbReference>
<dbReference type="InterPro" id="IPR036291">
    <property type="entry name" value="NAD(P)-bd_dom_sf"/>
</dbReference>
<keyword evidence="2" id="KW-0560">Oxidoreductase</keyword>
<dbReference type="GO" id="GO:0016020">
    <property type="term" value="C:membrane"/>
    <property type="evidence" value="ECO:0007669"/>
    <property type="project" value="TreeGrafter"/>
</dbReference>
<dbReference type="Pfam" id="PF00106">
    <property type="entry name" value="adh_short"/>
    <property type="match status" value="1"/>
</dbReference>
<dbReference type="Proteomes" id="UP000263012">
    <property type="component" value="Chromosome"/>
</dbReference>
<dbReference type="InterPro" id="IPR002347">
    <property type="entry name" value="SDR_fam"/>
</dbReference>
<proteinExistence type="inferred from homology"/>